<evidence type="ECO:0000313" key="3">
    <source>
        <dbReference type="Proteomes" id="UP000714380"/>
    </source>
</evidence>
<gene>
    <name evidence="2" type="ORF">I9W95_17265</name>
</gene>
<dbReference type="SUPFAM" id="SSF52540">
    <property type="entry name" value="P-loop containing nucleoside triphosphate hydrolases"/>
    <property type="match status" value="1"/>
</dbReference>
<dbReference type="EMBL" id="JAEDAH010000105">
    <property type="protein sequence ID" value="MCA6065349.1"/>
    <property type="molecule type" value="Genomic_DNA"/>
</dbReference>
<accession>A0ABS7ZUG8</accession>
<evidence type="ECO:0000259" key="1">
    <source>
        <dbReference type="Pfam" id="PF13166"/>
    </source>
</evidence>
<dbReference type="InterPro" id="IPR027417">
    <property type="entry name" value="P-loop_NTPase"/>
</dbReference>
<organism evidence="2 3">
    <name type="scientific">Thalassolituus marinus</name>
    <dbReference type="NCBI Taxonomy" id="671053"/>
    <lineage>
        <taxon>Bacteria</taxon>
        <taxon>Pseudomonadati</taxon>
        <taxon>Pseudomonadota</taxon>
        <taxon>Gammaproteobacteria</taxon>
        <taxon>Oceanospirillales</taxon>
        <taxon>Oceanospirillaceae</taxon>
        <taxon>Thalassolituus</taxon>
    </lineage>
</organism>
<keyword evidence="3" id="KW-1185">Reference proteome</keyword>
<dbReference type="RefSeq" id="WP_225677208.1">
    <property type="nucleotide sequence ID" value="NZ_JAEDAH010000105.1"/>
</dbReference>
<dbReference type="Pfam" id="PF13166">
    <property type="entry name" value="AAA_13"/>
    <property type="match status" value="1"/>
</dbReference>
<protein>
    <submittedName>
        <fullName evidence="2">AAA family ATPase</fullName>
    </submittedName>
</protein>
<dbReference type="Gene3D" id="3.40.50.300">
    <property type="entry name" value="P-loop containing nucleotide triphosphate hydrolases"/>
    <property type="match status" value="1"/>
</dbReference>
<evidence type="ECO:0000313" key="2">
    <source>
        <dbReference type="EMBL" id="MCA6065349.1"/>
    </source>
</evidence>
<comment type="caution">
    <text evidence="2">The sequence shown here is derived from an EMBL/GenBank/DDBJ whole genome shotgun (WGS) entry which is preliminary data.</text>
</comment>
<proteinExistence type="predicted"/>
<dbReference type="Proteomes" id="UP000714380">
    <property type="component" value="Unassembled WGS sequence"/>
</dbReference>
<sequence length="251" mass="28945">MCQNLFSAGWSSLVARRAHNPSEGEQKCISLAGFLAELRADNRNSGIVFDDPVNSLDHNWRVRFAKRISQEANQRQVIVLTHDIPFLWMLQKECPDAHVIGLTRGENRTGIPQESPPWNAETTSRRIGKIKNALPKLKKFESLCHEDFAEEAKNLYGKMRETWEQLIEEWLVKGVVERFGREIHPSNIRYLVDISEPDVQTITQAYDRCSTNFTGHSKAIALGAGYVTYEDVERDVKLLEEYFQNLKKRRQ</sequence>
<reference evidence="2 3" key="1">
    <citation type="submission" date="2020-12" db="EMBL/GenBank/DDBJ databases">
        <title>Novel Thalassolituus-related marine hydrocarbonoclastic bacteria mediated algae-derived hydrocarbons mineralization in twilight zone of the northern South China Sea.</title>
        <authorList>
            <person name="Dong C."/>
        </authorList>
    </citation>
    <scope>NUCLEOTIDE SEQUENCE [LARGE SCALE GENOMIC DNA]</scope>
    <source>
        <strain evidence="2 3">IMCC1826</strain>
    </source>
</reference>
<feature type="domain" description="Protein CR006 P-loop" evidence="1">
    <location>
        <begin position="17"/>
        <end position="96"/>
    </location>
</feature>
<name>A0ABS7ZUG8_9GAMM</name>
<dbReference type="InterPro" id="IPR026866">
    <property type="entry name" value="CR006_AAA"/>
</dbReference>